<dbReference type="Proteomes" id="UP000295008">
    <property type="component" value="Unassembled WGS sequence"/>
</dbReference>
<evidence type="ECO:0000256" key="1">
    <source>
        <dbReference type="ARBA" id="ARBA00008857"/>
    </source>
</evidence>
<comment type="caution">
    <text evidence="7">The sequence shown here is derived from an EMBL/GenBank/DDBJ whole genome shotgun (WGS) entry which is preliminary data.</text>
</comment>
<dbReference type="EMBL" id="SLUN01000006">
    <property type="protein sequence ID" value="TCL72338.1"/>
    <property type="molecule type" value="Genomic_DNA"/>
</dbReference>
<dbReference type="PROSITE" id="PS51900">
    <property type="entry name" value="CB"/>
    <property type="match status" value="1"/>
</dbReference>
<dbReference type="SUPFAM" id="SSF56349">
    <property type="entry name" value="DNA breaking-rejoining enzymes"/>
    <property type="match status" value="1"/>
</dbReference>
<dbReference type="CDD" id="cd00397">
    <property type="entry name" value="DNA_BRE_C"/>
    <property type="match status" value="1"/>
</dbReference>
<dbReference type="InterPro" id="IPR010998">
    <property type="entry name" value="Integrase_recombinase_N"/>
</dbReference>
<dbReference type="PANTHER" id="PTHR30349">
    <property type="entry name" value="PHAGE INTEGRASE-RELATED"/>
    <property type="match status" value="1"/>
</dbReference>
<keyword evidence="8" id="KW-1185">Reference proteome</keyword>
<dbReference type="Gene3D" id="1.10.150.130">
    <property type="match status" value="1"/>
</dbReference>
<accession>A0A4R1RZU8</accession>
<name>A0A4R1RZU8_HYDET</name>
<dbReference type="InterPro" id="IPR050090">
    <property type="entry name" value="Tyrosine_recombinase_XerCD"/>
</dbReference>
<dbReference type="GO" id="GO:0015074">
    <property type="term" value="P:DNA integration"/>
    <property type="evidence" value="ECO:0007669"/>
    <property type="project" value="InterPro"/>
</dbReference>
<organism evidence="7 8">
    <name type="scientific">Hydrogenispora ethanolica</name>
    <dbReference type="NCBI Taxonomy" id="1082276"/>
    <lineage>
        <taxon>Bacteria</taxon>
        <taxon>Bacillati</taxon>
        <taxon>Bacillota</taxon>
        <taxon>Hydrogenispora</taxon>
    </lineage>
</organism>
<dbReference type="GO" id="GO:0003677">
    <property type="term" value="F:DNA binding"/>
    <property type="evidence" value="ECO:0007669"/>
    <property type="project" value="UniProtKB-UniRule"/>
</dbReference>
<dbReference type="AlphaFoldDB" id="A0A4R1RZU8"/>
<dbReference type="PANTHER" id="PTHR30349:SF64">
    <property type="entry name" value="PROPHAGE INTEGRASE INTD-RELATED"/>
    <property type="match status" value="1"/>
</dbReference>
<gene>
    <name evidence="7" type="ORF">EDC14_100648</name>
</gene>
<evidence type="ECO:0000259" key="6">
    <source>
        <dbReference type="PROSITE" id="PS51900"/>
    </source>
</evidence>
<keyword evidence="3" id="KW-0233">DNA recombination</keyword>
<dbReference type="InterPro" id="IPR013762">
    <property type="entry name" value="Integrase-like_cat_sf"/>
</dbReference>
<evidence type="ECO:0000259" key="5">
    <source>
        <dbReference type="PROSITE" id="PS51898"/>
    </source>
</evidence>
<dbReference type="Gene3D" id="1.10.443.10">
    <property type="entry name" value="Intergrase catalytic core"/>
    <property type="match status" value="1"/>
</dbReference>
<proteinExistence type="inferred from homology"/>
<dbReference type="RefSeq" id="WP_243662841.1">
    <property type="nucleotide sequence ID" value="NZ_SLUN01000006.1"/>
</dbReference>
<sequence>MERVRSIKQKNLTFEEVYDRFILFKQSQGLADRTINDYRYHISNLFKTKNVDLKDIENLRFEIQKYFVSSSKLSAITFNSRRKSLKCFFSWLLEQGYILENPMDEIKKRKEDEQPRAVNEVTLQELLRLPNLKTFGGLRDYSLIIFTMDTGIRPSEAFGLTIKEFNLKSFEVHIPAEIAKTRISRTLPLNVTTVDVVKKLHSVRHPSWRDNVPLFCTEVGTPLTRFSWSRRLRKYSEKLGVSVTPYSLRHSFGTIFLRLGGNAFNLQKLMGHTTLTMTRRYITLTEKDLHQQHSLASPINILVTRKNRVRKI</sequence>
<feature type="domain" description="Tyr recombinase" evidence="5">
    <location>
        <begin position="113"/>
        <end position="294"/>
    </location>
</feature>
<evidence type="ECO:0000256" key="2">
    <source>
        <dbReference type="ARBA" id="ARBA00023125"/>
    </source>
</evidence>
<evidence type="ECO:0000313" key="7">
    <source>
        <dbReference type="EMBL" id="TCL72338.1"/>
    </source>
</evidence>
<evidence type="ECO:0000313" key="8">
    <source>
        <dbReference type="Proteomes" id="UP000295008"/>
    </source>
</evidence>
<protein>
    <submittedName>
        <fullName evidence="7">Site-specific recombinase XerD</fullName>
    </submittedName>
</protein>
<comment type="similarity">
    <text evidence="1">Belongs to the 'phage' integrase family.</text>
</comment>
<feature type="domain" description="Core-binding (CB)" evidence="6">
    <location>
        <begin position="12"/>
        <end position="93"/>
    </location>
</feature>
<dbReference type="Pfam" id="PF00589">
    <property type="entry name" value="Phage_integrase"/>
    <property type="match status" value="1"/>
</dbReference>
<evidence type="ECO:0000256" key="4">
    <source>
        <dbReference type="PROSITE-ProRule" id="PRU01248"/>
    </source>
</evidence>
<dbReference type="GO" id="GO:0006310">
    <property type="term" value="P:DNA recombination"/>
    <property type="evidence" value="ECO:0007669"/>
    <property type="project" value="UniProtKB-KW"/>
</dbReference>
<dbReference type="PROSITE" id="PS51898">
    <property type="entry name" value="TYR_RECOMBINASE"/>
    <property type="match status" value="1"/>
</dbReference>
<dbReference type="InterPro" id="IPR044068">
    <property type="entry name" value="CB"/>
</dbReference>
<evidence type="ECO:0000256" key="3">
    <source>
        <dbReference type="ARBA" id="ARBA00023172"/>
    </source>
</evidence>
<reference evidence="7 8" key="1">
    <citation type="submission" date="2019-03" db="EMBL/GenBank/DDBJ databases">
        <title>Genomic Encyclopedia of Type Strains, Phase IV (KMG-IV): sequencing the most valuable type-strain genomes for metagenomic binning, comparative biology and taxonomic classification.</title>
        <authorList>
            <person name="Goeker M."/>
        </authorList>
    </citation>
    <scope>NUCLEOTIDE SEQUENCE [LARGE SCALE GENOMIC DNA]</scope>
    <source>
        <strain evidence="7 8">LX-B</strain>
    </source>
</reference>
<keyword evidence="2 4" id="KW-0238">DNA-binding</keyword>
<dbReference type="InterPro" id="IPR011010">
    <property type="entry name" value="DNA_brk_join_enz"/>
</dbReference>
<dbReference type="InterPro" id="IPR002104">
    <property type="entry name" value="Integrase_catalytic"/>
</dbReference>